<dbReference type="SUPFAM" id="SSF141000">
    <property type="entry name" value="Glu-tRNAGln amidotransferase C subunit"/>
    <property type="match status" value="1"/>
</dbReference>
<evidence type="ECO:0000313" key="3">
    <source>
        <dbReference type="Proteomes" id="UP000229794"/>
    </source>
</evidence>
<gene>
    <name evidence="2" type="primary">gatC</name>
    <name evidence="2" type="ORF">COX06_03050</name>
</gene>
<evidence type="ECO:0000313" key="2">
    <source>
        <dbReference type="EMBL" id="PIP55481.1"/>
    </source>
</evidence>
<dbReference type="Pfam" id="PF02686">
    <property type="entry name" value="GatC"/>
    <property type="match status" value="1"/>
</dbReference>
<dbReference type="InterPro" id="IPR003837">
    <property type="entry name" value="GatC"/>
</dbReference>
<feature type="compositionally biased region" description="Basic and acidic residues" evidence="1">
    <location>
        <begin position="51"/>
        <end position="68"/>
    </location>
</feature>
<reference evidence="2 3" key="1">
    <citation type="submission" date="2017-09" db="EMBL/GenBank/DDBJ databases">
        <title>Depth-based differentiation of microbial function through sediment-hosted aquifers and enrichment of novel symbionts in the deep terrestrial subsurface.</title>
        <authorList>
            <person name="Probst A.J."/>
            <person name="Ladd B."/>
            <person name="Jarett J.K."/>
            <person name="Geller-Mcgrath D.E."/>
            <person name="Sieber C.M."/>
            <person name="Emerson J.B."/>
            <person name="Anantharaman K."/>
            <person name="Thomas B.C."/>
            <person name="Malmstrom R."/>
            <person name="Stieglmeier M."/>
            <person name="Klingl A."/>
            <person name="Woyke T."/>
            <person name="Ryan C.M."/>
            <person name="Banfield J.F."/>
        </authorList>
    </citation>
    <scope>NUCLEOTIDE SEQUENCE [LARGE SCALE GENOMIC DNA]</scope>
    <source>
        <strain evidence="2">CG22_combo_CG10-13_8_21_14_all_42_17</strain>
    </source>
</reference>
<dbReference type="Gene3D" id="1.10.20.60">
    <property type="entry name" value="Glu-tRNAGln amidotransferase C subunit, N-terminal domain"/>
    <property type="match status" value="1"/>
</dbReference>
<keyword evidence="2" id="KW-0808">Transferase</keyword>
<dbReference type="Proteomes" id="UP000229794">
    <property type="component" value="Unassembled WGS sequence"/>
</dbReference>
<dbReference type="NCBIfam" id="TIGR00135">
    <property type="entry name" value="gatC"/>
    <property type="match status" value="1"/>
</dbReference>
<dbReference type="EMBL" id="PCST01000039">
    <property type="protein sequence ID" value="PIP55481.1"/>
    <property type="molecule type" value="Genomic_DNA"/>
</dbReference>
<organism evidence="2 3">
    <name type="scientific">Candidatus Zambryskibacteria bacterium CG22_combo_CG10-13_8_21_14_all_42_17</name>
    <dbReference type="NCBI Taxonomy" id="1975118"/>
    <lineage>
        <taxon>Bacteria</taxon>
        <taxon>Candidatus Zambryskiibacteriota</taxon>
    </lineage>
</organism>
<evidence type="ECO:0000256" key="1">
    <source>
        <dbReference type="SAM" id="MobiDB-lite"/>
    </source>
</evidence>
<accession>A0A2H0BCX7</accession>
<feature type="region of interest" description="Disordered" evidence="1">
    <location>
        <begin position="51"/>
        <end position="71"/>
    </location>
</feature>
<protein>
    <submittedName>
        <fullName evidence="2">Asp-tRNA(Asn)/Glu-tRNA(Gln) amidotransferase GatCAB subunit C</fullName>
    </submittedName>
</protein>
<proteinExistence type="predicted"/>
<dbReference type="GO" id="GO:0006450">
    <property type="term" value="P:regulation of translational fidelity"/>
    <property type="evidence" value="ECO:0007669"/>
    <property type="project" value="InterPro"/>
</dbReference>
<sequence>MDKEKVLKMAILARIKLADEEAESLTGEFNTILNYVGEVNNVSSNSLEKMQKKDTHISANKMREDNNPHESGLYTKKILEEAPLKEGNYIKVKKIL</sequence>
<comment type="caution">
    <text evidence="2">The sequence shown here is derived from an EMBL/GenBank/DDBJ whole genome shotgun (WGS) entry which is preliminary data.</text>
</comment>
<name>A0A2H0BCX7_9BACT</name>
<dbReference type="InterPro" id="IPR036113">
    <property type="entry name" value="Asp/Glu-ADT_sf_sub_c"/>
</dbReference>
<dbReference type="GO" id="GO:0016740">
    <property type="term" value="F:transferase activity"/>
    <property type="evidence" value="ECO:0007669"/>
    <property type="project" value="UniProtKB-KW"/>
</dbReference>
<dbReference type="AlphaFoldDB" id="A0A2H0BCX7"/>